<dbReference type="EMBL" id="BMAT01009745">
    <property type="protein sequence ID" value="GFS12961.1"/>
    <property type="molecule type" value="Genomic_DNA"/>
</dbReference>
<sequence>MDLPTQGSNPGRLGQKARRLLLDHDASPKIMAIVCHTRRQSPDFTCFPPQQIQLKLHNTSVRLLGRYSNTYIPHTSGNAFSQVPILQVNGLG</sequence>
<name>A0AAV4IRY3_9GAST</name>
<accession>A0AAV4IRY3</accession>
<evidence type="ECO:0000313" key="2">
    <source>
        <dbReference type="Proteomes" id="UP000762676"/>
    </source>
</evidence>
<proteinExistence type="predicted"/>
<gene>
    <name evidence="1" type="ORF">ElyMa_004872000</name>
</gene>
<comment type="caution">
    <text evidence="1">The sequence shown here is derived from an EMBL/GenBank/DDBJ whole genome shotgun (WGS) entry which is preliminary data.</text>
</comment>
<dbReference type="Proteomes" id="UP000762676">
    <property type="component" value="Unassembled WGS sequence"/>
</dbReference>
<organism evidence="1 2">
    <name type="scientific">Elysia marginata</name>
    <dbReference type="NCBI Taxonomy" id="1093978"/>
    <lineage>
        <taxon>Eukaryota</taxon>
        <taxon>Metazoa</taxon>
        <taxon>Spiralia</taxon>
        <taxon>Lophotrochozoa</taxon>
        <taxon>Mollusca</taxon>
        <taxon>Gastropoda</taxon>
        <taxon>Heterobranchia</taxon>
        <taxon>Euthyneura</taxon>
        <taxon>Panpulmonata</taxon>
        <taxon>Sacoglossa</taxon>
        <taxon>Placobranchoidea</taxon>
        <taxon>Plakobranchidae</taxon>
        <taxon>Elysia</taxon>
    </lineage>
</organism>
<dbReference type="AlphaFoldDB" id="A0AAV4IRY3"/>
<reference evidence="1 2" key="1">
    <citation type="journal article" date="2021" name="Elife">
        <title>Chloroplast acquisition without the gene transfer in kleptoplastic sea slugs, Plakobranchus ocellatus.</title>
        <authorList>
            <person name="Maeda T."/>
            <person name="Takahashi S."/>
            <person name="Yoshida T."/>
            <person name="Shimamura S."/>
            <person name="Takaki Y."/>
            <person name="Nagai Y."/>
            <person name="Toyoda A."/>
            <person name="Suzuki Y."/>
            <person name="Arimoto A."/>
            <person name="Ishii H."/>
            <person name="Satoh N."/>
            <person name="Nishiyama T."/>
            <person name="Hasebe M."/>
            <person name="Maruyama T."/>
            <person name="Minagawa J."/>
            <person name="Obokata J."/>
            <person name="Shigenobu S."/>
        </authorList>
    </citation>
    <scope>NUCLEOTIDE SEQUENCE [LARGE SCALE GENOMIC DNA]</scope>
</reference>
<evidence type="ECO:0000313" key="1">
    <source>
        <dbReference type="EMBL" id="GFS12961.1"/>
    </source>
</evidence>
<protein>
    <submittedName>
        <fullName evidence="1">Uncharacterized protein</fullName>
    </submittedName>
</protein>
<keyword evidence="2" id="KW-1185">Reference proteome</keyword>